<sequence>MGIIREIKGFIGAMKPVMAEFESFAKSLEDGTFAYSTPRTALRDVGVRLVSAVTRTDFRKLEPELEQLAQSVLCWVARPSVISMLRRSLREDKGQIVDMAAEALVPPSPEEEISAEDEACLRAANTYLDKLHRQLPYAAFAIIPKLPIWTPNFIWDVCRLVHLQREARTATGEHRAHALEALARHVTEYIHQRYVQALDFSELLVGQQEPPKRQASYGGVVRTLAAQGSLTQGLVHPDASMLRNAASHIERWHVDDETWTITIKDGHGPGKERRYTMDELDALCEQLVRESLSFGLALFHHVTEHVVELAVDTRLLEVILAHMAGQAVEPELEQAEHRALSARFAPLRKRWAELHP</sequence>
<name>F8CHG2_MYXFH</name>
<proteinExistence type="predicted"/>
<evidence type="ECO:0000313" key="1">
    <source>
        <dbReference type="EMBL" id="AEI66280.1"/>
    </source>
</evidence>
<protein>
    <submittedName>
        <fullName evidence="1">Uncharacterized protein</fullName>
    </submittedName>
</protein>
<accession>F8CHG2</accession>
<dbReference type="EMBL" id="CP002830">
    <property type="protein sequence ID" value="AEI66280.1"/>
    <property type="molecule type" value="Genomic_DNA"/>
</dbReference>
<dbReference type="AlphaFoldDB" id="F8CHG2"/>
<dbReference type="Proteomes" id="UP000000488">
    <property type="component" value="Chromosome"/>
</dbReference>
<dbReference type="HOGENOM" id="CLU_778071_0_0_7"/>
<gene>
    <name evidence="1" type="ordered locus">LILAB_21900</name>
</gene>
<organism evidence="1 2">
    <name type="scientific">Myxococcus fulvus (strain ATCC BAA-855 / HW-1)</name>
    <dbReference type="NCBI Taxonomy" id="483219"/>
    <lineage>
        <taxon>Bacteria</taxon>
        <taxon>Pseudomonadati</taxon>
        <taxon>Myxococcota</taxon>
        <taxon>Myxococcia</taxon>
        <taxon>Myxococcales</taxon>
        <taxon>Cystobacterineae</taxon>
        <taxon>Myxococcaceae</taxon>
        <taxon>Myxococcus</taxon>
    </lineage>
</organism>
<reference evidence="1 2" key="1">
    <citation type="journal article" date="2011" name="J. Bacteriol.">
        <title>Genome sequence of the halotolerant marine bacterium Myxococcus fulvus HW-1.</title>
        <authorList>
            <person name="Li Z.F."/>
            <person name="Li X."/>
            <person name="Liu H."/>
            <person name="Liu X."/>
            <person name="Han K."/>
            <person name="Wu Z.H."/>
            <person name="Hu W."/>
            <person name="Li F.F."/>
            <person name="Li Y.Z."/>
        </authorList>
    </citation>
    <scope>NUCLEOTIDE SEQUENCE [LARGE SCALE GENOMIC DNA]</scope>
    <source>
        <strain evidence="2">ATCC BAA-855 / HW-1</strain>
    </source>
</reference>
<evidence type="ECO:0000313" key="2">
    <source>
        <dbReference type="Proteomes" id="UP000000488"/>
    </source>
</evidence>
<dbReference type="KEGG" id="mfu:LILAB_21900"/>